<gene>
    <name evidence="1" type="ORF">CWM47_37510</name>
</gene>
<proteinExistence type="predicted"/>
<dbReference type="RefSeq" id="WP_100993575.1">
    <property type="nucleotide sequence ID" value="NZ_CP025096.1"/>
</dbReference>
<evidence type="ECO:0000313" key="1">
    <source>
        <dbReference type="EMBL" id="AUD07025.1"/>
    </source>
</evidence>
<dbReference type="EMBL" id="CP025096">
    <property type="protein sequence ID" value="AUD07025.1"/>
    <property type="molecule type" value="Genomic_DNA"/>
</dbReference>
<dbReference type="KEGG" id="spir:CWM47_37510"/>
<name>A0A2K8ZAZ0_9BACT</name>
<protein>
    <submittedName>
        <fullName evidence="1">Uncharacterized protein</fullName>
    </submittedName>
</protein>
<keyword evidence="2" id="KW-1185">Reference proteome</keyword>
<dbReference type="OrthoDB" id="965569at2"/>
<dbReference type="Proteomes" id="UP000232883">
    <property type="component" value="Chromosome"/>
</dbReference>
<sequence>MDELSLFDPKNVFYERDGWHYLTENYIKLLLRYELIIDVSAGGLVIAPSHAEGGINLISPIPTGEVAVTAEIEGGEYLVNAFAAHAYHDEIERIDSAFPNKAMPFEPYLLPEGTTIIDGSRKNIGGFMVTPYLYYQTNTIRVINRNVTKAHLDFFDRINREIVAEE</sequence>
<dbReference type="AlphaFoldDB" id="A0A2K8ZAZ0"/>
<accession>A0A2K8ZAZ0</accession>
<organism evidence="1 2">
    <name type="scientific">Spirosoma pollinicola</name>
    <dbReference type="NCBI Taxonomy" id="2057025"/>
    <lineage>
        <taxon>Bacteria</taxon>
        <taxon>Pseudomonadati</taxon>
        <taxon>Bacteroidota</taxon>
        <taxon>Cytophagia</taxon>
        <taxon>Cytophagales</taxon>
        <taxon>Cytophagaceae</taxon>
        <taxon>Spirosoma</taxon>
    </lineage>
</organism>
<reference evidence="1 2" key="1">
    <citation type="submission" date="2017-11" db="EMBL/GenBank/DDBJ databases">
        <title>Taxonomic description and genome sequences of Spirosoma HA7 sp. nov., isolated from pollen microhabitat of Corylus avellana.</title>
        <authorList>
            <person name="Ambika Manirajan B."/>
            <person name="Suarez C."/>
            <person name="Ratering S."/>
            <person name="Geissler-Plaum R."/>
            <person name="Cardinale M."/>
            <person name="Sylvia S."/>
        </authorList>
    </citation>
    <scope>NUCLEOTIDE SEQUENCE [LARGE SCALE GENOMIC DNA]</scope>
    <source>
        <strain evidence="1 2">HA7</strain>
    </source>
</reference>
<evidence type="ECO:0000313" key="2">
    <source>
        <dbReference type="Proteomes" id="UP000232883"/>
    </source>
</evidence>